<organism evidence="1 2">
    <name type="scientific">Didymella glomerata</name>
    <dbReference type="NCBI Taxonomy" id="749621"/>
    <lineage>
        <taxon>Eukaryota</taxon>
        <taxon>Fungi</taxon>
        <taxon>Dikarya</taxon>
        <taxon>Ascomycota</taxon>
        <taxon>Pezizomycotina</taxon>
        <taxon>Dothideomycetes</taxon>
        <taxon>Pleosporomycetidae</taxon>
        <taxon>Pleosporales</taxon>
        <taxon>Pleosporineae</taxon>
        <taxon>Didymellaceae</taxon>
        <taxon>Didymella</taxon>
    </lineage>
</organism>
<dbReference type="EMBL" id="JAPEUV010000094">
    <property type="protein sequence ID" value="KAJ4333492.1"/>
    <property type="molecule type" value="Genomic_DNA"/>
</dbReference>
<name>A0A9W8WVR2_9PLEO</name>
<dbReference type="AlphaFoldDB" id="A0A9W8WVR2"/>
<keyword evidence="2" id="KW-1185">Reference proteome</keyword>
<comment type="caution">
    <text evidence="1">The sequence shown here is derived from an EMBL/GenBank/DDBJ whole genome shotgun (WGS) entry which is preliminary data.</text>
</comment>
<reference evidence="1" key="1">
    <citation type="submission" date="2022-10" db="EMBL/GenBank/DDBJ databases">
        <title>Tapping the CABI collections for fungal endophytes: first genome assemblies for Collariella, Neodidymelliopsis, Ascochyta clinopodiicola, Didymella pomorum, Didymosphaeria variabile, Neocosmospora piperis and Neocucurbitaria cava.</title>
        <authorList>
            <person name="Hill R."/>
        </authorList>
    </citation>
    <scope>NUCLEOTIDE SEQUENCE</scope>
    <source>
        <strain evidence="1">IMI 360193</strain>
    </source>
</reference>
<protein>
    <submittedName>
        <fullName evidence="1">Uncharacterized protein</fullName>
    </submittedName>
</protein>
<gene>
    <name evidence="1" type="ORF">N0V87_007602</name>
</gene>
<evidence type="ECO:0000313" key="2">
    <source>
        <dbReference type="Proteomes" id="UP001140562"/>
    </source>
</evidence>
<sequence length="125" mass="14615">MRQAFNYVLQQYSGSQALVQEGEDVLGLDIPQTTTRDASSWCLLLLIVLRNVERLTLMLRPDPFQHQEEPILEWGDHVQVLRHLELRSLSIFCTGQYTGSDIMTRFNFSTSIQSDIWRLARMSWR</sequence>
<accession>A0A9W8WVR2</accession>
<dbReference type="Proteomes" id="UP001140562">
    <property type="component" value="Unassembled WGS sequence"/>
</dbReference>
<evidence type="ECO:0000313" key="1">
    <source>
        <dbReference type="EMBL" id="KAJ4333492.1"/>
    </source>
</evidence>
<proteinExistence type="predicted"/>